<dbReference type="InterPro" id="IPR007462">
    <property type="entry name" value="COV1-like"/>
</dbReference>
<comment type="caution">
    <text evidence="3">The sequence shown here is derived from an EMBL/GenBank/DDBJ whole genome shotgun (WGS) entry which is preliminary data.</text>
</comment>
<sequence length="264" mass="29109">MSIEPNGTSDPKPEKMQEQTPLRPKRSLRLTLTSRLRAYFFAGVLITAPISLTIYLAWLLIDFIDKQVMPLIPVHYNPETYLPFSVPGIGLVLLLTVITLIGALTAGFLGRLLVRAGEAVVNRLPVVRSVYGAVKQIMEAVLAQQSNAFRQVVLVEYPRKDCWVIGFVSGATTGEVQARTEAEVINVFIPTTPNPTSGFLLFVPREDMVYLDMSIEQGIKMVVSGGIVAPPWPAGQQTEVKSRKRKELPQPVSDEAAAAQPERR</sequence>
<dbReference type="Proteomes" id="UP000277424">
    <property type="component" value="Unassembled WGS sequence"/>
</dbReference>
<keyword evidence="2" id="KW-0472">Membrane</keyword>
<feature type="region of interest" description="Disordered" evidence="1">
    <location>
        <begin position="231"/>
        <end position="264"/>
    </location>
</feature>
<feature type="transmembrane region" description="Helical" evidence="2">
    <location>
        <begin position="81"/>
        <end position="114"/>
    </location>
</feature>
<accession>A0A420WQ04</accession>
<keyword evidence="2" id="KW-0812">Transmembrane</keyword>
<dbReference type="Pfam" id="PF04367">
    <property type="entry name" value="DUF502"/>
    <property type="match status" value="1"/>
</dbReference>
<dbReference type="AlphaFoldDB" id="A0A420WQ04"/>
<protein>
    <submittedName>
        <fullName evidence="3">Putative membrane protein</fullName>
    </submittedName>
</protein>
<dbReference type="PANTHER" id="PTHR31876:SF26">
    <property type="entry name" value="PROTEIN LIKE COV 2"/>
    <property type="match status" value="1"/>
</dbReference>
<evidence type="ECO:0000313" key="4">
    <source>
        <dbReference type="Proteomes" id="UP000277424"/>
    </source>
</evidence>
<proteinExistence type="predicted"/>
<gene>
    <name evidence="3" type="ORF">BCL74_0897</name>
</gene>
<dbReference type="EMBL" id="RBIG01000001">
    <property type="protein sequence ID" value="RKQ73123.1"/>
    <property type="molecule type" value="Genomic_DNA"/>
</dbReference>
<name>A0A420WQ04_9PROT</name>
<organism evidence="3 4">
    <name type="scientific">Oceanibaculum indicum</name>
    <dbReference type="NCBI Taxonomy" id="526216"/>
    <lineage>
        <taxon>Bacteria</taxon>
        <taxon>Pseudomonadati</taxon>
        <taxon>Pseudomonadota</taxon>
        <taxon>Alphaproteobacteria</taxon>
        <taxon>Rhodospirillales</taxon>
        <taxon>Oceanibaculaceae</taxon>
        <taxon>Oceanibaculum</taxon>
    </lineage>
</organism>
<evidence type="ECO:0000256" key="1">
    <source>
        <dbReference type="SAM" id="MobiDB-lite"/>
    </source>
</evidence>
<feature type="region of interest" description="Disordered" evidence="1">
    <location>
        <begin position="1"/>
        <end position="23"/>
    </location>
</feature>
<evidence type="ECO:0000313" key="3">
    <source>
        <dbReference type="EMBL" id="RKQ73123.1"/>
    </source>
</evidence>
<dbReference type="PANTHER" id="PTHR31876">
    <property type="entry name" value="COV-LIKE PROTEIN 1"/>
    <property type="match status" value="1"/>
</dbReference>
<feature type="transmembrane region" description="Helical" evidence="2">
    <location>
        <begin position="38"/>
        <end position="61"/>
    </location>
</feature>
<dbReference type="OrthoDB" id="9780267at2"/>
<keyword evidence="2" id="KW-1133">Transmembrane helix</keyword>
<reference evidence="3 4" key="1">
    <citation type="submission" date="2018-10" db="EMBL/GenBank/DDBJ databases">
        <title>Comparative analysis of microorganisms from saline springs in Andes Mountain Range, Colombia.</title>
        <authorList>
            <person name="Rubin E."/>
        </authorList>
    </citation>
    <scope>NUCLEOTIDE SEQUENCE [LARGE SCALE GENOMIC DNA]</scope>
    <source>
        <strain evidence="3 4">USBA 36</strain>
    </source>
</reference>
<evidence type="ECO:0000256" key="2">
    <source>
        <dbReference type="SAM" id="Phobius"/>
    </source>
</evidence>